<keyword evidence="4" id="KW-0418">Kinase</keyword>
<dbReference type="SUPFAM" id="SSF56112">
    <property type="entry name" value="Protein kinase-like (PK-like)"/>
    <property type="match status" value="1"/>
</dbReference>
<dbReference type="InterPro" id="IPR011009">
    <property type="entry name" value="Kinase-like_dom_sf"/>
</dbReference>
<dbReference type="InterPro" id="IPR000719">
    <property type="entry name" value="Prot_kinase_dom"/>
</dbReference>
<reference evidence="8 9" key="1">
    <citation type="submission" date="2018-08" db="EMBL/GenBank/DDBJ databases">
        <title>Aphanomyces genome sequencing and annotation.</title>
        <authorList>
            <person name="Minardi D."/>
            <person name="Oidtmann B."/>
            <person name="Van Der Giezen M."/>
            <person name="Studholme D.J."/>
        </authorList>
    </citation>
    <scope>NUCLEOTIDE SEQUENCE [LARGE SCALE GENOMIC DNA]</scope>
    <source>
        <strain evidence="8 9">197901</strain>
    </source>
</reference>
<protein>
    <recommendedName>
        <fullName evidence="7">Protein kinase domain-containing protein</fullName>
    </recommendedName>
</protein>
<proteinExistence type="predicted"/>
<organism evidence="8 9">
    <name type="scientific">Aphanomyces astaci</name>
    <name type="common">Crayfish plague agent</name>
    <dbReference type="NCBI Taxonomy" id="112090"/>
    <lineage>
        <taxon>Eukaryota</taxon>
        <taxon>Sar</taxon>
        <taxon>Stramenopiles</taxon>
        <taxon>Oomycota</taxon>
        <taxon>Saprolegniomycetes</taxon>
        <taxon>Saprolegniales</taxon>
        <taxon>Verrucalvaceae</taxon>
        <taxon>Aphanomyces</taxon>
    </lineage>
</organism>
<accession>A0A397EV26</accession>
<feature type="compositionally biased region" description="Basic and acidic residues" evidence="6">
    <location>
        <begin position="181"/>
        <end position="197"/>
    </location>
</feature>
<dbReference type="Gene3D" id="1.10.510.10">
    <property type="entry name" value="Transferase(Phosphotransferase) domain 1"/>
    <property type="match status" value="1"/>
</dbReference>
<evidence type="ECO:0000256" key="5">
    <source>
        <dbReference type="ARBA" id="ARBA00022840"/>
    </source>
</evidence>
<name>A0A397EV26_APHAT</name>
<dbReference type="VEuPathDB" id="FungiDB:H257_17549"/>
<dbReference type="AlphaFoldDB" id="A0A397EV26"/>
<keyword evidence="5" id="KW-0067">ATP-binding</keyword>
<dbReference type="GO" id="GO:0005952">
    <property type="term" value="C:cAMP-dependent protein kinase complex"/>
    <property type="evidence" value="ECO:0007669"/>
    <property type="project" value="TreeGrafter"/>
</dbReference>
<evidence type="ECO:0000256" key="4">
    <source>
        <dbReference type="ARBA" id="ARBA00022777"/>
    </source>
</evidence>
<evidence type="ECO:0000256" key="2">
    <source>
        <dbReference type="ARBA" id="ARBA00022679"/>
    </source>
</evidence>
<dbReference type="Pfam" id="PF00069">
    <property type="entry name" value="Pkinase"/>
    <property type="match status" value="1"/>
</dbReference>
<keyword evidence="2" id="KW-0808">Transferase</keyword>
<dbReference type="PANTHER" id="PTHR24353">
    <property type="entry name" value="CYCLIC NUCLEOTIDE-DEPENDENT PROTEIN KINASE"/>
    <property type="match status" value="1"/>
</dbReference>
<keyword evidence="3" id="KW-0547">Nucleotide-binding</keyword>
<sequence length="252" mass="28139">RAIDWWALGVMVFEMIDGRTPFNAKTNQLIKDKILTFEVPFSDRFSKHSKAFVQGLLQKKPENRLGCGPDGVEEIKRHPWFASTDWAVVEARRATFSADQAILMQSYAKEYATVDVFDTYMHANEIACDTPTSMRGSAAPNGNDLFQDFDYNHLLTRLSTSSSSEEEDASRLASNDAKFDIHLLRPATDPKEQVEGREIDEEGSMRHSSSTVVATSSEDDVHSPAHLTVVHNVSVTTTPRQVNPADCNVTML</sequence>
<dbReference type="PROSITE" id="PS50011">
    <property type="entry name" value="PROTEIN_KINASE_DOM"/>
    <property type="match status" value="1"/>
</dbReference>
<dbReference type="GO" id="GO:0004691">
    <property type="term" value="F:cAMP-dependent protein kinase activity"/>
    <property type="evidence" value="ECO:0007669"/>
    <property type="project" value="TreeGrafter"/>
</dbReference>
<dbReference type="Proteomes" id="UP000266196">
    <property type="component" value="Unassembled WGS sequence"/>
</dbReference>
<evidence type="ECO:0000256" key="6">
    <source>
        <dbReference type="SAM" id="MobiDB-lite"/>
    </source>
</evidence>
<evidence type="ECO:0000313" key="8">
    <source>
        <dbReference type="EMBL" id="RHZ02054.1"/>
    </source>
</evidence>
<feature type="non-terminal residue" evidence="8">
    <location>
        <position position="1"/>
    </location>
</feature>
<feature type="region of interest" description="Disordered" evidence="6">
    <location>
        <begin position="181"/>
        <end position="208"/>
    </location>
</feature>
<dbReference type="EMBL" id="QUTE01014545">
    <property type="protein sequence ID" value="RHZ02054.1"/>
    <property type="molecule type" value="Genomic_DNA"/>
</dbReference>
<feature type="domain" description="Protein kinase" evidence="7">
    <location>
        <begin position="1"/>
        <end position="81"/>
    </location>
</feature>
<evidence type="ECO:0000313" key="9">
    <source>
        <dbReference type="Proteomes" id="UP000266196"/>
    </source>
</evidence>
<gene>
    <name evidence="8" type="ORF">DYB31_013943</name>
</gene>
<keyword evidence="1" id="KW-0723">Serine/threonine-protein kinase</keyword>
<comment type="caution">
    <text evidence="8">The sequence shown here is derived from an EMBL/GenBank/DDBJ whole genome shotgun (WGS) entry which is preliminary data.</text>
</comment>
<evidence type="ECO:0000256" key="1">
    <source>
        <dbReference type="ARBA" id="ARBA00022527"/>
    </source>
</evidence>
<dbReference type="GO" id="GO:0005524">
    <property type="term" value="F:ATP binding"/>
    <property type="evidence" value="ECO:0007669"/>
    <property type="project" value="UniProtKB-KW"/>
</dbReference>
<evidence type="ECO:0000256" key="3">
    <source>
        <dbReference type="ARBA" id="ARBA00022741"/>
    </source>
</evidence>
<dbReference type="PANTHER" id="PTHR24353:SF37">
    <property type="entry name" value="CAMP-DEPENDENT PROTEIN KINASE CATALYTIC SUBUNIT PRKX"/>
    <property type="match status" value="1"/>
</dbReference>
<evidence type="ECO:0000259" key="7">
    <source>
        <dbReference type="PROSITE" id="PS50011"/>
    </source>
</evidence>